<dbReference type="AlphaFoldDB" id="A0A1L7WZ12"/>
<dbReference type="PANTHER" id="PTHR38791:SF5">
    <property type="entry name" value="TRANSCRIPTION FACTOR DBAG-RELATED"/>
    <property type="match status" value="1"/>
</dbReference>
<dbReference type="InterPro" id="IPR036864">
    <property type="entry name" value="Zn2-C6_fun-type_DNA-bd_sf"/>
</dbReference>
<dbReference type="Gene3D" id="4.10.240.10">
    <property type="entry name" value="Zn(2)-C6 fungal-type DNA-binding domain"/>
    <property type="match status" value="1"/>
</dbReference>
<accession>A0A1L7WZ12</accession>
<dbReference type="PROSITE" id="PS00463">
    <property type="entry name" value="ZN2_CY6_FUNGAL_1"/>
    <property type="match status" value="1"/>
</dbReference>
<feature type="domain" description="Zn(2)-C6 fungal-type" evidence="3">
    <location>
        <begin position="10"/>
        <end position="38"/>
    </location>
</feature>
<dbReference type="PROSITE" id="PS50048">
    <property type="entry name" value="ZN2_CY6_FUNGAL_2"/>
    <property type="match status" value="1"/>
</dbReference>
<feature type="region of interest" description="Disordered" evidence="2">
    <location>
        <begin position="71"/>
        <end position="93"/>
    </location>
</feature>
<dbReference type="GO" id="GO:0000981">
    <property type="term" value="F:DNA-binding transcription factor activity, RNA polymerase II-specific"/>
    <property type="evidence" value="ECO:0007669"/>
    <property type="project" value="InterPro"/>
</dbReference>
<dbReference type="SMART" id="SM00066">
    <property type="entry name" value="GAL4"/>
    <property type="match status" value="1"/>
</dbReference>
<dbReference type="InterPro" id="IPR053175">
    <property type="entry name" value="DHMBA_Reg_Transcription_Factor"/>
</dbReference>
<dbReference type="InterPro" id="IPR001138">
    <property type="entry name" value="Zn2Cys6_DnaBD"/>
</dbReference>
<dbReference type="CDD" id="cd00067">
    <property type="entry name" value="GAL4"/>
    <property type="match status" value="1"/>
</dbReference>
<feature type="compositionally biased region" description="Polar residues" evidence="2">
    <location>
        <begin position="71"/>
        <end position="82"/>
    </location>
</feature>
<gene>
    <name evidence="4" type="ORF">PAC_07906</name>
</gene>
<dbReference type="STRING" id="576137.A0A1L7WZ12"/>
<feature type="compositionally biased region" description="Acidic residues" evidence="2">
    <location>
        <begin position="83"/>
        <end position="93"/>
    </location>
</feature>
<reference evidence="4 5" key="1">
    <citation type="submission" date="2016-03" db="EMBL/GenBank/DDBJ databases">
        <authorList>
            <person name="Ploux O."/>
        </authorList>
    </citation>
    <scope>NUCLEOTIDE SEQUENCE [LARGE SCALE GENOMIC DNA]</scope>
    <source>
        <strain evidence="4 5">UAMH 11012</strain>
    </source>
</reference>
<evidence type="ECO:0000313" key="4">
    <source>
        <dbReference type="EMBL" id="CZR58016.1"/>
    </source>
</evidence>
<dbReference type="PANTHER" id="PTHR38791">
    <property type="entry name" value="ZN(II)2CYS6 TRANSCRIPTION FACTOR (EUROFUNG)-RELATED-RELATED"/>
    <property type="match status" value="1"/>
</dbReference>
<dbReference type="OrthoDB" id="5429770at2759"/>
<evidence type="ECO:0000256" key="2">
    <source>
        <dbReference type="SAM" id="MobiDB-lite"/>
    </source>
</evidence>
<dbReference type="GO" id="GO:0008270">
    <property type="term" value="F:zinc ion binding"/>
    <property type="evidence" value="ECO:0007669"/>
    <property type="project" value="InterPro"/>
</dbReference>
<dbReference type="SUPFAM" id="SSF57701">
    <property type="entry name" value="Zn2/Cys6 DNA-binding domain"/>
    <property type="match status" value="1"/>
</dbReference>
<evidence type="ECO:0000259" key="3">
    <source>
        <dbReference type="PROSITE" id="PS50048"/>
    </source>
</evidence>
<name>A0A1L7WZ12_9HELO</name>
<sequence length="547" mass="61508">MVFCGKPSGSCHACRERKTKCDQIPEGCTQCKRAKRSCPGYRKQGDLIFRNESSNVIRKFKAKEARQKQAVSIRTKASASPTSDEDTNAEEASLEVVQQQDTQLDAFSLLAPSIEDRATGFFVANYVLGMNGPSRGHLDYIGEISRIQVLDEGLVCSMKAVGLAGFAHAEHAPSLMKNARYQYMLALNATNAALRDPVEVKKDTTLLAIIILGIFETITGCTKRSLQDWAQHVNGAAAVIKLRGPDQVKTPQGRRMLIQVTSSLMVNCLQRGVPLPQHIQEFMTAAIKEVEKPDAAFVINDIMMHFTTLRASVLSGKLTNPREILRRCLELDGKLLDIVVNVPEGWEYQTIITDVDSDVAFNGRYHVYYDYWIGMIWNALRSLRILINELIRELLLRGFARQPPIFNSTEYTAQFQISTDVMYQHQEEILLSVAQHFNQFPPPRDPSSYKEMTSMPILAYNEMHAPIRMSGGSFLIWPLWHVGVLDITTEEVRQFVVKNLRAIGHTMGIQQANVLAEVVDARSDIEVWKEGDPPHSSPDYAFDIKFD</sequence>
<dbReference type="Proteomes" id="UP000184330">
    <property type="component" value="Unassembled WGS sequence"/>
</dbReference>
<evidence type="ECO:0000256" key="1">
    <source>
        <dbReference type="ARBA" id="ARBA00023242"/>
    </source>
</evidence>
<keyword evidence="1" id="KW-0539">Nucleus</keyword>
<dbReference type="EMBL" id="FJOG01000011">
    <property type="protein sequence ID" value="CZR58016.1"/>
    <property type="molecule type" value="Genomic_DNA"/>
</dbReference>
<protein>
    <submittedName>
        <fullName evidence="4">Related to negative acting factor</fullName>
    </submittedName>
</protein>
<proteinExistence type="predicted"/>
<evidence type="ECO:0000313" key="5">
    <source>
        <dbReference type="Proteomes" id="UP000184330"/>
    </source>
</evidence>
<organism evidence="4 5">
    <name type="scientific">Phialocephala subalpina</name>
    <dbReference type="NCBI Taxonomy" id="576137"/>
    <lineage>
        <taxon>Eukaryota</taxon>
        <taxon>Fungi</taxon>
        <taxon>Dikarya</taxon>
        <taxon>Ascomycota</taxon>
        <taxon>Pezizomycotina</taxon>
        <taxon>Leotiomycetes</taxon>
        <taxon>Helotiales</taxon>
        <taxon>Mollisiaceae</taxon>
        <taxon>Phialocephala</taxon>
        <taxon>Phialocephala fortinii species complex</taxon>
    </lineage>
</organism>
<keyword evidence="5" id="KW-1185">Reference proteome</keyword>
<dbReference type="Pfam" id="PF11951">
    <property type="entry name" value="Fungal_trans_2"/>
    <property type="match status" value="1"/>
</dbReference>
<dbReference type="InterPro" id="IPR021858">
    <property type="entry name" value="Fun_TF"/>
</dbReference>